<keyword evidence="4" id="KW-1133">Transmembrane helix</keyword>
<keyword evidence="4" id="KW-0472">Membrane</keyword>
<dbReference type="Gene3D" id="3.80.10.10">
    <property type="entry name" value="Ribonuclease Inhibitor"/>
    <property type="match status" value="1"/>
</dbReference>
<reference evidence="8" key="2">
    <citation type="submission" date="2025-09" db="UniProtKB">
        <authorList>
            <consortium name="Ensembl"/>
        </authorList>
    </citation>
    <scope>IDENTIFICATION</scope>
</reference>
<evidence type="ECO:0000256" key="3">
    <source>
        <dbReference type="ARBA" id="ARBA00022737"/>
    </source>
</evidence>
<feature type="domain" description="LRRNT" evidence="6">
    <location>
        <begin position="26"/>
        <end position="60"/>
    </location>
</feature>
<reference evidence="8" key="1">
    <citation type="submission" date="2025-08" db="UniProtKB">
        <authorList>
            <consortium name="Ensembl"/>
        </authorList>
    </citation>
    <scope>IDENTIFICATION</scope>
</reference>
<dbReference type="PANTHER" id="PTHR24369:SF213">
    <property type="entry name" value="INSULIN LIKE GROWTH FACTOR BINDING PROTEIN ACID LABILE SUBUNIT"/>
    <property type="match status" value="1"/>
</dbReference>
<proteinExistence type="predicted"/>
<evidence type="ECO:0000256" key="2">
    <source>
        <dbReference type="ARBA" id="ARBA00022729"/>
    </source>
</evidence>
<feature type="chain" id="PRO_5034132840" evidence="5">
    <location>
        <begin position="25"/>
        <end position="405"/>
    </location>
</feature>
<evidence type="ECO:0000256" key="5">
    <source>
        <dbReference type="SAM" id="SignalP"/>
    </source>
</evidence>
<dbReference type="AlphaFoldDB" id="A0A8C4ZTL7"/>
<dbReference type="OMA" id="EMASHTF"/>
<keyword evidence="2 5" id="KW-0732">Signal</keyword>
<dbReference type="GeneTree" id="ENSGT00940000154868"/>
<keyword evidence="1" id="KW-0433">Leucine-rich repeat</keyword>
<dbReference type="Pfam" id="PF13855">
    <property type="entry name" value="LRR_8"/>
    <property type="match status" value="2"/>
</dbReference>
<dbReference type="InterPro" id="IPR000372">
    <property type="entry name" value="LRRNT"/>
</dbReference>
<dbReference type="SMART" id="SM00369">
    <property type="entry name" value="LRR_TYP"/>
    <property type="match status" value="5"/>
</dbReference>
<dbReference type="InterPro" id="IPR000483">
    <property type="entry name" value="Cys-rich_flank_reg_C"/>
</dbReference>
<dbReference type="InterPro" id="IPR001611">
    <property type="entry name" value="Leu-rich_rpt"/>
</dbReference>
<dbReference type="PANTHER" id="PTHR24369">
    <property type="entry name" value="ANTIGEN BSP, PUTATIVE-RELATED"/>
    <property type="match status" value="1"/>
</dbReference>
<name>A0A8C4ZTL7_GADMO</name>
<sequence>MADHIGVRMCTFFLLFFFVTPNQCMQCHFGCTCFAATNTVRCDSKDLRAVPLSIPGYARTLIVTGNNIPQIGPDSFPELENVTNICLSNNRITELGSHTFSSMVSLRSLDLSGNPLALIHPEALSIPGGPLLELNLSRALYNSTSLTDLTTAMRWGGLAGLVLLDLSGNRLALLAPAAFSRLPSLRHLLLPHNSLASVRSGAFAGPRRLELLDLSHNAFRAFPAEALGELGRLGKARVRLGGNPYLCSCESRRFAAWLDSSAAPRVEDAEDVRCASPRELRDAPLSGVGARAVGCGVPVRGVPAGEASLQTSYALLGLVLGFVGMVSVLVLYLNRKGMKRWVAETREACRDALAGYHYRYEIDTDPRRGPPSDGDGDITLIGTGGSMRCVYSLCGPARRDSHNPT</sequence>
<evidence type="ECO:0000259" key="6">
    <source>
        <dbReference type="SMART" id="SM00013"/>
    </source>
</evidence>
<protein>
    <submittedName>
        <fullName evidence="8">Trophoblast glycoprotein 1a</fullName>
    </submittedName>
</protein>
<feature type="domain" description="LRRCT" evidence="7">
    <location>
        <begin position="243"/>
        <end position="296"/>
    </location>
</feature>
<dbReference type="InterPro" id="IPR003591">
    <property type="entry name" value="Leu-rich_rpt_typical-subtyp"/>
</dbReference>
<dbReference type="SMART" id="SM00082">
    <property type="entry name" value="LRRCT"/>
    <property type="match status" value="1"/>
</dbReference>
<keyword evidence="3" id="KW-0677">Repeat</keyword>
<dbReference type="GO" id="GO:0005886">
    <property type="term" value="C:plasma membrane"/>
    <property type="evidence" value="ECO:0007669"/>
    <property type="project" value="TreeGrafter"/>
</dbReference>
<evidence type="ECO:0000313" key="9">
    <source>
        <dbReference type="Proteomes" id="UP000694546"/>
    </source>
</evidence>
<evidence type="ECO:0000259" key="7">
    <source>
        <dbReference type="SMART" id="SM00082"/>
    </source>
</evidence>
<dbReference type="InterPro" id="IPR050541">
    <property type="entry name" value="LRR_TM_domain-containing"/>
</dbReference>
<dbReference type="Proteomes" id="UP000694546">
    <property type="component" value="Chromosome 6"/>
</dbReference>
<keyword evidence="4" id="KW-0812">Transmembrane</keyword>
<evidence type="ECO:0000313" key="8">
    <source>
        <dbReference type="Ensembl" id="ENSGMOP00000022390.1"/>
    </source>
</evidence>
<accession>A0A8C4ZTL7</accession>
<feature type="transmembrane region" description="Helical" evidence="4">
    <location>
        <begin position="313"/>
        <end position="333"/>
    </location>
</feature>
<evidence type="ECO:0000256" key="1">
    <source>
        <dbReference type="ARBA" id="ARBA00022614"/>
    </source>
</evidence>
<dbReference type="SUPFAM" id="SSF52058">
    <property type="entry name" value="L domain-like"/>
    <property type="match status" value="1"/>
</dbReference>
<evidence type="ECO:0000256" key="4">
    <source>
        <dbReference type="SAM" id="Phobius"/>
    </source>
</evidence>
<organism evidence="8 9">
    <name type="scientific">Gadus morhua</name>
    <name type="common">Atlantic cod</name>
    <dbReference type="NCBI Taxonomy" id="8049"/>
    <lineage>
        <taxon>Eukaryota</taxon>
        <taxon>Metazoa</taxon>
        <taxon>Chordata</taxon>
        <taxon>Craniata</taxon>
        <taxon>Vertebrata</taxon>
        <taxon>Euteleostomi</taxon>
        <taxon>Actinopterygii</taxon>
        <taxon>Neopterygii</taxon>
        <taxon>Teleostei</taxon>
        <taxon>Neoteleostei</taxon>
        <taxon>Acanthomorphata</taxon>
        <taxon>Zeiogadaria</taxon>
        <taxon>Gadariae</taxon>
        <taxon>Gadiformes</taxon>
        <taxon>Gadoidei</taxon>
        <taxon>Gadidae</taxon>
        <taxon>Gadus</taxon>
    </lineage>
</organism>
<feature type="signal peptide" evidence="5">
    <location>
        <begin position="1"/>
        <end position="24"/>
    </location>
</feature>
<dbReference type="SMART" id="SM00013">
    <property type="entry name" value="LRRNT"/>
    <property type="match status" value="1"/>
</dbReference>
<dbReference type="Ensembl" id="ENSGMOT00000033331.1">
    <property type="protein sequence ID" value="ENSGMOP00000022390.1"/>
    <property type="gene ID" value="ENSGMOG00000026520.1"/>
</dbReference>
<dbReference type="InterPro" id="IPR032675">
    <property type="entry name" value="LRR_dom_sf"/>
</dbReference>
<keyword evidence="9" id="KW-1185">Reference proteome</keyword>